<keyword evidence="1 3" id="KW-0820">tRNA-binding</keyword>
<dbReference type="PANTHER" id="PTHR11586">
    <property type="entry name" value="TRNA-AMINOACYLATION COFACTOR ARC1 FAMILY MEMBER"/>
    <property type="match status" value="1"/>
</dbReference>
<gene>
    <name evidence="5" type="ORF">A2957_00990</name>
</gene>
<accession>A0A1F7IML5</accession>
<dbReference type="Pfam" id="PF01588">
    <property type="entry name" value="tRNA_bind"/>
    <property type="match status" value="1"/>
</dbReference>
<dbReference type="STRING" id="1802060.A2957_00990"/>
<dbReference type="EMBL" id="MGAK01000014">
    <property type="protein sequence ID" value="OGK44613.1"/>
    <property type="molecule type" value="Genomic_DNA"/>
</dbReference>
<evidence type="ECO:0000313" key="5">
    <source>
        <dbReference type="EMBL" id="OGK44613.1"/>
    </source>
</evidence>
<evidence type="ECO:0000259" key="4">
    <source>
        <dbReference type="PROSITE" id="PS50886"/>
    </source>
</evidence>
<dbReference type="Proteomes" id="UP000179072">
    <property type="component" value="Unassembled WGS sequence"/>
</dbReference>
<dbReference type="GO" id="GO:0000049">
    <property type="term" value="F:tRNA binding"/>
    <property type="evidence" value="ECO:0007669"/>
    <property type="project" value="UniProtKB-UniRule"/>
</dbReference>
<evidence type="ECO:0000256" key="2">
    <source>
        <dbReference type="ARBA" id="ARBA00022884"/>
    </source>
</evidence>
<dbReference type="InterPro" id="IPR002547">
    <property type="entry name" value="tRNA-bd_dom"/>
</dbReference>
<dbReference type="Gene3D" id="2.40.50.140">
    <property type="entry name" value="Nucleic acid-binding proteins"/>
    <property type="match status" value="1"/>
</dbReference>
<dbReference type="InterPro" id="IPR051270">
    <property type="entry name" value="Tyrosine-tRNA_ligase_regulator"/>
</dbReference>
<evidence type="ECO:0000256" key="3">
    <source>
        <dbReference type="PROSITE-ProRule" id="PRU00209"/>
    </source>
</evidence>
<proteinExistence type="predicted"/>
<dbReference type="InterPro" id="IPR012340">
    <property type="entry name" value="NA-bd_OB-fold"/>
</dbReference>
<dbReference type="PANTHER" id="PTHR11586:SF37">
    <property type="entry name" value="TRNA-BINDING DOMAIN-CONTAINING PROTEIN"/>
    <property type="match status" value="1"/>
</dbReference>
<organism evidence="5 6">
    <name type="scientific">Candidatus Roizmanbacteria bacterium RIFCSPLOWO2_01_FULL_38_11</name>
    <dbReference type="NCBI Taxonomy" id="1802060"/>
    <lineage>
        <taxon>Bacteria</taxon>
        <taxon>Candidatus Roizmaniibacteriota</taxon>
    </lineage>
</organism>
<keyword evidence="2 3" id="KW-0694">RNA-binding</keyword>
<protein>
    <recommendedName>
        <fullName evidence="4">tRNA-binding domain-containing protein</fullName>
    </recommendedName>
</protein>
<sequence length="112" mass="12307">MKNATIQYEDFAKLELLIGEIKHVDEVTDSKKLLLLRVDLGKEYGEVEILSGIKGYASPDELINHKFIFLANLEPKNMAGKTSHGMLIAGNGEEKPILIPVSSELANGLILC</sequence>
<evidence type="ECO:0000256" key="1">
    <source>
        <dbReference type="ARBA" id="ARBA00022555"/>
    </source>
</evidence>
<feature type="domain" description="TRNA-binding" evidence="4">
    <location>
        <begin position="10"/>
        <end position="112"/>
    </location>
</feature>
<name>A0A1F7IML5_9BACT</name>
<comment type="caution">
    <text evidence="5">The sequence shown here is derived from an EMBL/GenBank/DDBJ whole genome shotgun (WGS) entry which is preliminary data.</text>
</comment>
<dbReference type="PROSITE" id="PS50886">
    <property type="entry name" value="TRBD"/>
    <property type="match status" value="1"/>
</dbReference>
<dbReference type="AlphaFoldDB" id="A0A1F7IML5"/>
<evidence type="ECO:0000313" key="6">
    <source>
        <dbReference type="Proteomes" id="UP000179072"/>
    </source>
</evidence>
<dbReference type="SUPFAM" id="SSF50249">
    <property type="entry name" value="Nucleic acid-binding proteins"/>
    <property type="match status" value="1"/>
</dbReference>
<reference evidence="5 6" key="1">
    <citation type="journal article" date="2016" name="Nat. Commun.">
        <title>Thousands of microbial genomes shed light on interconnected biogeochemical processes in an aquifer system.</title>
        <authorList>
            <person name="Anantharaman K."/>
            <person name="Brown C.T."/>
            <person name="Hug L.A."/>
            <person name="Sharon I."/>
            <person name="Castelle C.J."/>
            <person name="Probst A.J."/>
            <person name="Thomas B.C."/>
            <person name="Singh A."/>
            <person name="Wilkins M.J."/>
            <person name="Karaoz U."/>
            <person name="Brodie E.L."/>
            <person name="Williams K.H."/>
            <person name="Hubbard S.S."/>
            <person name="Banfield J.F."/>
        </authorList>
    </citation>
    <scope>NUCLEOTIDE SEQUENCE [LARGE SCALE GENOMIC DNA]</scope>
</reference>